<sequence length="178" mass="21241">MAISIATNNYRNNYYIPVGYKFHPTEEELIDLYLVRKNRGQRLPCDTVKEYDLYGMEEPWEIWNKFEGGRVSVDDQEVFFFTKLKSKNTSKIRIDRRVASGTWKGESNAQILRVRDHKTCIGLKSKFKYINDKSEQNSKWLMHEYSLKKKAAQEDPGEYVLCRLIKNCPERKKKNWRM</sequence>
<dbReference type="InterPro" id="IPR036093">
    <property type="entry name" value="NAC_dom_sf"/>
</dbReference>
<evidence type="ECO:0000259" key="5">
    <source>
        <dbReference type="PROSITE" id="PS51005"/>
    </source>
</evidence>
<dbReference type="Gene3D" id="2.170.150.80">
    <property type="entry name" value="NAC domain"/>
    <property type="match status" value="1"/>
</dbReference>
<keyword evidence="2" id="KW-0238">DNA-binding</keyword>
<feature type="domain" description="NAC" evidence="5">
    <location>
        <begin position="16"/>
        <end position="167"/>
    </location>
</feature>
<dbReference type="PANTHER" id="PTHR31719:SF43">
    <property type="entry name" value="NAC TRANSCRIPTION FACTOR 56"/>
    <property type="match status" value="1"/>
</dbReference>
<name>A0A2N9EHQ4_FAGSY</name>
<evidence type="ECO:0000313" key="6">
    <source>
        <dbReference type="EMBL" id="SPC78467.1"/>
    </source>
</evidence>
<dbReference type="PANTHER" id="PTHR31719">
    <property type="entry name" value="NAC TRANSCRIPTION FACTOR 56"/>
    <property type="match status" value="1"/>
</dbReference>
<dbReference type="GO" id="GO:0006355">
    <property type="term" value="P:regulation of DNA-templated transcription"/>
    <property type="evidence" value="ECO:0007669"/>
    <property type="project" value="InterPro"/>
</dbReference>
<dbReference type="AlphaFoldDB" id="A0A2N9EHQ4"/>
<protein>
    <recommendedName>
        <fullName evidence="5">NAC domain-containing protein</fullName>
    </recommendedName>
</protein>
<keyword evidence="3" id="KW-0804">Transcription</keyword>
<proteinExistence type="predicted"/>
<organism evidence="6">
    <name type="scientific">Fagus sylvatica</name>
    <name type="common">Beechnut</name>
    <dbReference type="NCBI Taxonomy" id="28930"/>
    <lineage>
        <taxon>Eukaryota</taxon>
        <taxon>Viridiplantae</taxon>
        <taxon>Streptophyta</taxon>
        <taxon>Embryophyta</taxon>
        <taxon>Tracheophyta</taxon>
        <taxon>Spermatophyta</taxon>
        <taxon>Magnoliopsida</taxon>
        <taxon>eudicotyledons</taxon>
        <taxon>Gunneridae</taxon>
        <taxon>Pentapetalae</taxon>
        <taxon>rosids</taxon>
        <taxon>fabids</taxon>
        <taxon>Fagales</taxon>
        <taxon>Fagaceae</taxon>
        <taxon>Fagus</taxon>
    </lineage>
</organism>
<evidence type="ECO:0000256" key="1">
    <source>
        <dbReference type="ARBA" id="ARBA00023015"/>
    </source>
</evidence>
<dbReference type="PROSITE" id="PS51005">
    <property type="entry name" value="NAC"/>
    <property type="match status" value="1"/>
</dbReference>
<dbReference type="EMBL" id="OIVN01000335">
    <property type="protein sequence ID" value="SPC78467.1"/>
    <property type="molecule type" value="Genomic_DNA"/>
</dbReference>
<evidence type="ECO:0000256" key="2">
    <source>
        <dbReference type="ARBA" id="ARBA00023125"/>
    </source>
</evidence>
<evidence type="ECO:0000256" key="3">
    <source>
        <dbReference type="ARBA" id="ARBA00023163"/>
    </source>
</evidence>
<dbReference type="SUPFAM" id="SSF101941">
    <property type="entry name" value="NAC domain"/>
    <property type="match status" value="1"/>
</dbReference>
<accession>A0A2N9EHQ4</accession>
<keyword evidence="4" id="KW-0539">Nucleus</keyword>
<dbReference type="Pfam" id="PF02365">
    <property type="entry name" value="NAM"/>
    <property type="match status" value="1"/>
</dbReference>
<reference evidence="6" key="1">
    <citation type="submission" date="2018-02" db="EMBL/GenBank/DDBJ databases">
        <authorList>
            <person name="Cohen D.B."/>
            <person name="Kent A.D."/>
        </authorList>
    </citation>
    <scope>NUCLEOTIDE SEQUENCE</scope>
</reference>
<dbReference type="InterPro" id="IPR003441">
    <property type="entry name" value="NAC-dom"/>
</dbReference>
<evidence type="ECO:0000256" key="4">
    <source>
        <dbReference type="ARBA" id="ARBA00023242"/>
    </source>
</evidence>
<keyword evidence="1" id="KW-0805">Transcription regulation</keyword>
<gene>
    <name evidence="6" type="ORF">FSB_LOCUS6349</name>
</gene>
<dbReference type="GO" id="GO:0048731">
    <property type="term" value="P:system development"/>
    <property type="evidence" value="ECO:0007669"/>
    <property type="project" value="TreeGrafter"/>
</dbReference>
<dbReference type="GO" id="GO:0003677">
    <property type="term" value="F:DNA binding"/>
    <property type="evidence" value="ECO:0007669"/>
    <property type="project" value="UniProtKB-KW"/>
</dbReference>